<sequence>MQADELKKIFIAYPTIEEQQKISGFIDKIDERIEVQNKIISKYETLIKGLCDKIFRHDKSVCLFDLVKCKTSTLQENEVATYYNGKYKVFGASGIIATINKYQFEEDGILVLKDGSKAGKIQYAEGKYSVVGTSVVLIPNNADDARYLYFAMLSIDFDKYKVGSGIPHIYFKDYSCERIYYPNSALRIRIAKVLDAYEQKVEIEKEMLSALQKQKAFLLQSMFI</sequence>
<reference evidence="5 6" key="1">
    <citation type="journal article" date="2019" name="Gut">
        <title>Antibiotics-induced monodominance of a novel gut bacterial order.</title>
        <authorList>
            <person name="Hildebrand F."/>
            <person name="Moitinho-Silva L."/>
            <person name="Blasche S."/>
            <person name="Jahn M.T."/>
            <person name="Gossmann T.I."/>
            <person name="Heuerta-Cepas J."/>
            <person name="Hercog R."/>
            <person name="Luetge M."/>
            <person name="Bahram M."/>
            <person name="Pryszlak A."/>
            <person name="Alves R.J."/>
            <person name="Waszak S.M."/>
            <person name="Zhu A."/>
            <person name="Ye L."/>
            <person name="Costea P.I."/>
            <person name="Aalvink S."/>
            <person name="Belzer C."/>
            <person name="Forslund S.K."/>
            <person name="Sunagawa S."/>
            <person name="Hentschel U."/>
            <person name="Merten C."/>
            <person name="Patil K.R."/>
            <person name="Benes V."/>
            <person name="Bork P."/>
        </authorList>
    </citation>
    <scope>NUCLEOTIDE SEQUENCE [LARGE SCALE GENOMIC DNA]</scope>
    <source>
        <strain evidence="5 6">HDS1380</strain>
    </source>
</reference>
<evidence type="ECO:0000256" key="2">
    <source>
        <dbReference type="ARBA" id="ARBA00022747"/>
    </source>
</evidence>
<accession>A0A4Q2K5H1</accession>
<dbReference type="PANTHER" id="PTHR30408">
    <property type="entry name" value="TYPE-1 RESTRICTION ENZYME ECOKI SPECIFICITY PROTEIN"/>
    <property type="match status" value="1"/>
</dbReference>
<dbReference type="Pfam" id="PF01420">
    <property type="entry name" value="Methylase_S"/>
    <property type="match status" value="1"/>
</dbReference>
<dbReference type="EMBL" id="SDOZ01000003">
    <property type="protein sequence ID" value="RXZ58162.1"/>
    <property type="molecule type" value="Genomic_DNA"/>
</dbReference>
<dbReference type="InterPro" id="IPR052021">
    <property type="entry name" value="Type-I_RS_S_subunit"/>
</dbReference>
<comment type="caution">
    <text evidence="5">The sequence shown here is derived from an EMBL/GenBank/DDBJ whole genome shotgun (WGS) entry which is preliminary data.</text>
</comment>
<dbReference type="OrthoDB" id="9811611at2"/>
<proteinExistence type="inferred from homology"/>
<comment type="similarity">
    <text evidence="1">Belongs to the type-I restriction system S methylase family.</text>
</comment>
<dbReference type="PANTHER" id="PTHR30408:SF12">
    <property type="entry name" value="TYPE I RESTRICTION ENZYME MJAVIII SPECIFICITY SUBUNIT"/>
    <property type="match status" value="1"/>
</dbReference>
<dbReference type="InterPro" id="IPR000055">
    <property type="entry name" value="Restrct_endonuc_typeI_TRD"/>
</dbReference>
<dbReference type="SUPFAM" id="SSF116734">
    <property type="entry name" value="DNA methylase specificity domain"/>
    <property type="match status" value="2"/>
</dbReference>
<feature type="domain" description="Type I restriction modification DNA specificity" evidence="4">
    <location>
        <begin position="61"/>
        <end position="211"/>
    </location>
</feature>
<protein>
    <recommendedName>
        <fullName evidence="4">Type I restriction modification DNA specificity domain-containing protein</fullName>
    </recommendedName>
</protein>
<dbReference type="Gene3D" id="1.10.287.1120">
    <property type="entry name" value="Bipartite methylase S protein"/>
    <property type="match status" value="1"/>
</dbReference>
<evidence type="ECO:0000313" key="6">
    <source>
        <dbReference type="Proteomes" id="UP000291269"/>
    </source>
</evidence>
<evidence type="ECO:0000256" key="3">
    <source>
        <dbReference type="ARBA" id="ARBA00023125"/>
    </source>
</evidence>
<dbReference type="InterPro" id="IPR044946">
    <property type="entry name" value="Restrct_endonuc_typeI_TRD_sf"/>
</dbReference>
<keyword evidence="6" id="KW-1185">Reference proteome</keyword>
<keyword evidence="2" id="KW-0680">Restriction system</keyword>
<evidence type="ECO:0000259" key="4">
    <source>
        <dbReference type="Pfam" id="PF01420"/>
    </source>
</evidence>
<evidence type="ECO:0000256" key="1">
    <source>
        <dbReference type="ARBA" id="ARBA00010923"/>
    </source>
</evidence>
<dbReference type="RefSeq" id="WP_129226388.1">
    <property type="nucleotide sequence ID" value="NZ_SDOZ01000003.1"/>
</dbReference>
<evidence type="ECO:0000313" key="5">
    <source>
        <dbReference type="EMBL" id="RXZ58162.1"/>
    </source>
</evidence>
<name>A0A4Q2K5H1_9FIRM</name>
<dbReference type="Proteomes" id="UP000291269">
    <property type="component" value="Unassembled WGS sequence"/>
</dbReference>
<dbReference type="AlphaFoldDB" id="A0A4Q2K5H1"/>
<gene>
    <name evidence="5" type="ORF">ESZ91_08860</name>
</gene>
<dbReference type="GO" id="GO:0003677">
    <property type="term" value="F:DNA binding"/>
    <property type="evidence" value="ECO:0007669"/>
    <property type="project" value="UniProtKB-KW"/>
</dbReference>
<organism evidence="5 6">
    <name type="scientific">Candidatus Borkfalkia ceftriaxoniphila</name>
    <dbReference type="NCBI Taxonomy" id="2508949"/>
    <lineage>
        <taxon>Bacteria</taxon>
        <taxon>Bacillati</taxon>
        <taxon>Bacillota</taxon>
        <taxon>Clostridia</taxon>
        <taxon>Christensenellales</taxon>
        <taxon>Christensenellaceae</taxon>
        <taxon>Candidatus Borkfalkia</taxon>
    </lineage>
</organism>
<keyword evidence="3" id="KW-0238">DNA-binding</keyword>
<dbReference type="GO" id="GO:0009307">
    <property type="term" value="P:DNA restriction-modification system"/>
    <property type="evidence" value="ECO:0007669"/>
    <property type="project" value="UniProtKB-KW"/>
</dbReference>
<dbReference type="Gene3D" id="3.90.220.20">
    <property type="entry name" value="DNA methylase specificity domains"/>
    <property type="match status" value="1"/>
</dbReference>